<dbReference type="OrthoDB" id="9811959at2"/>
<keyword evidence="2" id="KW-1185">Reference proteome</keyword>
<name>A0A3P3VXL3_9FLAO</name>
<evidence type="ECO:0000313" key="2">
    <source>
        <dbReference type="Proteomes" id="UP000275719"/>
    </source>
</evidence>
<dbReference type="EMBL" id="RQVQ01000092">
    <property type="protein sequence ID" value="RRJ86346.1"/>
    <property type="molecule type" value="Genomic_DNA"/>
</dbReference>
<sequence length="116" mass="13404">MKSHRDLFVYQRAMLYVKTIYEFTTHLPVEERFGLTSQLRRAAVSVPSNIAEGATRQHNKEFIQFLYIALSSLSEIETQIELTALLGFVSQNDISKILDENATIRRMLLKLIQSKK</sequence>
<protein>
    <submittedName>
        <fullName evidence="1">Four helix bundle protein</fullName>
    </submittedName>
</protein>
<gene>
    <name evidence="1" type="ORF">EG240_16240</name>
</gene>
<proteinExistence type="predicted"/>
<dbReference type="CDD" id="cd16377">
    <property type="entry name" value="23S_rRNA_IVP_like"/>
    <property type="match status" value="1"/>
</dbReference>
<dbReference type="Pfam" id="PF05635">
    <property type="entry name" value="23S_rRNA_IVP"/>
    <property type="match status" value="1"/>
</dbReference>
<dbReference type="InterPro" id="IPR036583">
    <property type="entry name" value="23S_rRNA_IVS_sf"/>
</dbReference>
<reference evidence="1 2" key="1">
    <citation type="submission" date="2018-11" db="EMBL/GenBank/DDBJ databases">
        <title>Flavobacterium sp. nov., YIM 102701-2 draft genome.</title>
        <authorList>
            <person name="Li G."/>
            <person name="Jiang Y."/>
        </authorList>
    </citation>
    <scope>NUCLEOTIDE SEQUENCE [LARGE SCALE GENOMIC DNA]</scope>
    <source>
        <strain evidence="1 2">YIM 102701-2</strain>
    </source>
</reference>
<dbReference type="InterPro" id="IPR012657">
    <property type="entry name" value="23S_rRNA-intervening_sequence"/>
</dbReference>
<dbReference type="PANTHER" id="PTHR38471:SF2">
    <property type="entry name" value="FOUR HELIX BUNDLE PROTEIN"/>
    <property type="match status" value="1"/>
</dbReference>
<accession>A0A3P3VXL3</accession>
<dbReference type="SUPFAM" id="SSF158446">
    <property type="entry name" value="IVS-encoded protein-like"/>
    <property type="match status" value="1"/>
</dbReference>
<dbReference type="Proteomes" id="UP000275719">
    <property type="component" value="Unassembled WGS sequence"/>
</dbReference>
<dbReference type="PANTHER" id="PTHR38471">
    <property type="entry name" value="FOUR HELIX BUNDLE PROTEIN"/>
    <property type="match status" value="1"/>
</dbReference>
<dbReference type="Gene3D" id="1.20.1440.60">
    <property type="entry name" value="23S rRNA-intervening sequence"/>
    <property type="match status" value="1"/>
</dbReference>
<organism evidence="1 2">
    <name type="scientific">Paenimyroides tangerinum</name>
    <dbReference type="NCBI Taxonomy" id="2488728"/>
    <lineage>
        <taxon>Bacteria</taxon>
        <taxon>Pseudomonadati</taxon>
        <taxon>Bacteroidota</taxon>
        <taxon>Flavobacteriia</taxon>
        <taxon>Flavobacteriales</taxon>
        <taxon>Flavobacteriaceae</taxon>
        <taxon>Paenimyroides</taxon>
    </lineage>
</organism>
<dbReference type="NCBIfam" id="TIGR02436">
    <property type="entry name" value="four helix bundle protein"/>
    <property type="match status" value="1"/>
</dbReference>
<comment type="caution">
    <text evidence="1">The sequence shown here is derived from an EMBL/GenBank/DDBJ whole genome shotgun (WGS) entry which is preliminary data.</text>
</comment>
<evidence type="ECO:0000313" key="1">
    <source>
        <dbReference type="EMBL" id="RRJ86346.1"/>
    </source>
</evidence>
<dbReference type="AlphaFoldDB" id="A0A3P3VXL3"/>
<dbReference type="RefSeq" id="WP_125020374.1">
    <property type="nucleotide sequence ID" value="NZ_RQVQ01000092.1"/>
</dbReference>